<evidence type="ECO:0000256" key="1">
    <source>
        <dbReference type="ARBA" id="ARBA00005695"/>
    </source>
</evidence>
<protein>
    <submittedName>
        <fullName evidence="6">Peptide/nickel transport system substrate-binding protein</fullName>
    </submittedName>
</protein>
<accession>A0A7X0FNQ3</accession>
<comment type="caution">
    <text evidence="6">The sequence shown here is derived from an EMBL/GenBank/DDBJ whole genome shotgun (WGS) entry which is preliminary data.</text>
</comment>
<sequence length="550" mass="57026">MKRIGLLAGSVACVAALALTGCTADTEAATEGGGFADVTLVDALPAATQPVDEVTWAIVEGEPATLNPASSANLIIPNLCDNLLTLQPDFSIEPGVATSAEFVDPVTFVITLRDDVTFWDGTPVTAEDVVFSLRQSMNPLSQWYGAFALVVPDAEAGIVATGPHEVTVNFVAPDSTFRDALAGQGSAVMQKAFGEAVGDAVGTPDGGLMCTGPYKLEDGGWVPGSEITTTANEDYWGGAPLVDTLTYTFVSDGSTLATALTQGEIDGAINVSPASRAVFEGDGAGTLVVGPSTASYSFGPVSATSAAANPSIRQALSLAIDRQQYLDTVVNGLGYVQKTIVPEFSFQSMDGASIYQAGYDALEAPEVDIETAKQLVEESGEDLSTPLVIAVPAGSTEFQQTAAIIQSAGAQIGLDIEIDAMQASDFGALFYDPSYREGIDFVATQGYLETPGVLGYPSLFLLPAELGGVFNWSGYANAEVTAHMQAARTATDAETAANEFVAAQEIFAPDMLQVTLAGTYQLTYLNSDLTGVTTSIAAYSSPWALHLGGE</sequence>
<dbReference type="GO" id="GO:0042597">
    <property type="term" value="C:periplasmic space"/>
    <property type="evidence" value="ECO:0007669"/>
    <property type="project" value="UniProtKB-ARBA"/>
</dbReference>
<dbReference type="CDD" id="cd00995">
    <property type="entry name" value="PBP2_NikA_DppA_OppA_like"/>
    <property type="match status" value="1"/>
</dbReference>
<dbReference type="GO" id="GO:1904680">
    <property type="term" value="F:peptide transmembrane transporter activity"/>
    <property type="evidence" value="ECO:0007669"/>
    <property type="project" value="TreeGrafter"/>
</dbReference>
<evidence type="ECO:0000259" key="5">
    <source>
        <dbReference type="Pfam" id="PF00496"/>
    </source>
</evidence>
<name>A0A7X0FNQ3_9MICO</name>
<evidence type="ECO:0000313" key="6">
    <source>
        <dbReference type="EMBL" id="MBB6390337.1"/>
    </source>
</evidence>
<feature type="domain" description="Solute-binding protein family 5" evidence="5">
    <location>
        <begin position="92"/>
        <end position="458"/>
    </location>
</feature>
<comment type="similarity">
    <text evidence="1">Belongs to the bacterial solute-binding protein 5 family.</text>
</comment>
<evidence type="ECO:0000256" key="4">
    <source>
        <dbReference type="SAM" id="SignalP"/>
    </source>
</evidence>
<proteinExistence type="inferred from homology"/>
<dbReference type="GO" id="GO:0043190">
    <property type="term" value="C:ATP-binding cassette (ABC) transporter complex"/>
    <property type="evidence" value="ECO:0007669"/>
    <property type="project" value="InterPro"/>
</dbReference>
<dbReference type="InterPro" id="IPR039424">
    <property type="entry name" value="SBP_5"/>
</dbReference>
<dbReference type="PIRSF" id="PIRSF002741">
    <property type="entry name" value="MppA"/>
    <property type="match status" value="1"/>
</dbReference>
<dbReference type="Gene3D" id="3.10.105.10">
    <property type="entry name" value="Dipeptide-binding Protein, Domain 3"/>
    <property type="match status" value="1"/>
</dbReference>
<feature type="signal peptide" evidence="4">
    <location>
        <begin position="1"/>
        <end position="24"/>
    </location>
</feature>
<keyword evidence="2" id="KW-0813">Transport</keyword>
<dbReference type="Pfam" id="PF00496">
    <property type="entry name" value="SBP_bac_5"/>
    <property type="match status" value="1"/>
</dbReference>
<keyword evidence="7" id="KW-1185">Reference proteome</keyword>
<reference evidence="6 7" key="1">
    <citation type="submission" date="2020-08" db="EMBL/GenBank/DDBJ databases">
        <title>Sequencing the genomes of 1000 actinobacteria strains.</title>
        <authorList>
            <person name="Klenk H.-P."/>
        </authorList>
    </citation>
    <scope>NUCLEOTIDE SEQUENCE [LARGE SCALE GENOMIC DNA]</scope>
    <source>
        <strain evidence="6 7">DSM 12511</strain>
    </source>
</reference>
<dbReference type="Gene3D" id="3.40.190.10">
    <property type="entry name" value="Periplasmic binding protein-like II"/>
    <property type="match status" value="1"/>
</dbReference>
<gene>
    <name evidence="6" type="ORF">HD594_000650</name>
</gene>
<dbReference type="InterPro" id="IPR000914">
    <property type="entry name" value="SBP_5_dom"/>
</dbReference>
<dbReference type="Proteomes" id="UP000537775">
    <property type="component" value="Unassembled WGS sequence"/>
</dbReference>
<dbReference type="Gene3D" id="3.90.76.10">
    <property type="entry name" value="Dipeptide-binding Protein, Domain 1"/>
    <property type="match status" value="1"/>
</dbReference>
<dbReference type="GO" id="GO:0015833">
    <property type="term" value="P:peptide transport"/>
    <property type="evidence" value="ECO:0007669"/>
    <property type="project" value="TreeGrafter"/>
</dbReference>
<dbReference type="AlphaFoldDB" id="A0A7X0FNQ3"/>
<dbReference type="EMBL" id="JACHML010000001">
    <property type="protein sequence ID" value="MBB6390337.1"/>
    <property type="molecule type" value="Genomic_DNA"/>
</dbReference>
<dbReference type="PANTHER" id="PTHR30290:SF9">
    <property type="entry name" value="OLIGOPEPTIDE-BINDING PROTEIN APPA"/>
    <property type="match status" value="1"/>
</dbReference>
<feature type="chain" id="PRO_5030904522" evidence="4">
    <location>
        <begin position="25"/>
        <end position="550"/>
    </location>
</feature>
<dbReference type="SUPFAM" id="SSF53850">
    <property type="entry name" value="Periplasmic binding protein-like II"/>
    <property type="match status" value="1"/>
</dbReference>
<dbReference type="PANTHER" id="PTHR30290">
    <property type="entry name" value="PERIPLASMIC BINDING COMPONENT OF ABC TRANSPORTER"/>
    <property type="match status" value="1"/>
</dbReference>
<organism evidence="6 7">
    <name type="scientific">Microbacterium thalassium</name>
    <dbReference type="NCBI Taxonomy" id="362649"/>
    <lineage>
        <taxon>Bacteria</taxon>
        <taxon>Bacillati</taxon>
        <taxon>Actinomycetota</taxon>
        <taxon>Actinomycetes</taxon>
        <taxon>Micrococcales</taxon>
        <taxon>Microbacteriaceae</taxon>
        <taxon>Microbacterium</taxon>
    </lineage>
</organism>
<evidence type="ECO:0000256" key="2">
    <source>
        <dbReference type="ARBA" id="ARBA00022448"/>
    </source>
</evidence>
<dbReference type="PROSITE" id="PS51257">
    <property type="entry name" value="PROKAR_LIPOPROTEIN"/>
    <property type="match status" value="1"/>
</dbReference>
<evidence type="ECO:0000256" key="3">
    <source>
        <dbReference type="ARBA" id="ARBA00022729"/>
    </source>
</evidence>
<evidence type="ECO:0000313" key="7">
    <source>
        <dbReference type="Proteomes" id="UP000537775"/>
    </source>
</evidence>
<keyword evidence="3 4" id="KW-0732">Signal</keyword>
<dbReference type="InterPro" id="IPR030678">
    <property type="entry name" value="Peptide/Ni-bd"/>
</dbReference>
<dbReference type="RefSeq" id="WP_184749601.1">
    <property type="nucleotide sequence ID" value="NZ_BAAAJR010000003.1"/>
</dbReference>